<dbReference type="KEGG" id="tsa:AciPR4_0112"/>
<keyword evidence="3" id="KW-1185">Reference proteome</keyword>
<organism evidence="2 3">
    <name type="scientific">Terriglobus saanensis (strain ATCC BAA-1853 / DSM 23119 / SP1PR4)</name>
    <dbReference type="NCBI Taxonomy" id="401053"/>
    <lineage>
        <taxon>Bacteria</taxon>
        <taxon>Pseudomonadati</taxon>
        <taxon>Acidobacteriota</taxon>
        <taxon>Terriglobia</taxon>
        <taxon>Terriglobales</taxon>
        <taxon>Acidobacteriaceae</taxon>
        <taxon>Terriglobus</taxon>
    </lineage>
</organism>
<evidence type="ECO:0000313" key="3">
    <source>
        <dbReference type="Proteomes" id="UP000006844"/>
    </source>
</evidence>
<dbReference type="NCBIfam" id="TIGR01643">
    <property type="entry name" value="YD_repeat_2x"/>
    <property type="match status" value="1"/>
</dbReference>
<feature type="compositionally biased region" description="Gly residues" evidence="1">
    <location>
        <begin position="1204"/>
        <end position="1214"/>
    </location>
</feature>
<reference evidence="2 3" key="1">
    <citation type="journal article" date="2012" name="Stand. Genomic Sci.">
        <title>Complete genome sequence of Terriglobus saanensis type strain SP1PR4(T), an Acidobacteria from tundra soil.</title>
        <authorList>
            <person name="Rawat S.R."/>
            <person name="Mannisto M.K."/>
            <person name="Starovoytov V."/>
            <person name="Goodwin L."/>
            <person name="Nolan M."/>
            <person name="Hauser L."/>
            <person name="Land M."/>
            <person name="Davenport K.W."/>
            <person name="Woyke T."/>
            <person name="Haggblom M.M."/>
        </authorList>
    </citation>
    <scope>NUCLEOTIDE SEQUENCE</scope>
    <source>
        <strain evidence="3">ATCC BAA-1853 / DSM 23119 / SP1PR4</strain>
    </source>
</reference>
<name>E8UZ08_TERSS</name>
<dbReference type="STRING" id="401053.AciPR4_0112"/>
<dbReference type="OrthoDB" id="121996at2"/>
<dbReference type="HOGENOM" id="CLU_230210_0_0_0"/>
<dbReference type="eggNOG" id="COG3209">
    <property type="taxonomic scope" value="Bacteria"/>
</dbReference>
<dbReference type="EMBL" id="CP002467">
    <property type="protein sequence ID" value="ADV80953.1"/>
    <property type="molecule type" value="Genomic_DNA"/>
</dbReference>
<dbReference type="Gene3D" id="2.180.10.10">
    <property type="entry name" value="RHS repeat-associated core"/>
    <property type="match status" value="2"/>
</dbReference>
<evidence type="ECO:0000256" key="1">
    <source>
        <dbReference type="SAM" id="MobiDB-lite"/>
    </source>
</evidence>
<gene>
    <name evidence="2" type="ordered locus">AciPR4_0112</name>
</gene>
<feature type="compositionally biased region" description="Low complexity" evidence="1">
    <location>
        <begin position="1215"/>
        <end position="1224"/>
    </location>
</feature>
<proteinExistence type="predicted"/>
<dbReference type="Proteomes" id="UP000006844">
    <property type="component" value="Chromosome"/>
</dbReference>
<dbReference type="PANTHER" id="PTHR32305">
    <property type="match status" value="1"/>
</dbReference>
<feature type="region of interest" description="Disordered" evidence="1">
    <location>
        <begin position="1204"/>
        <end position="1238"/>
    </location>
</feature>
<evidence type="ECO:0000313" key="2">
    <source>
        <dbReference type="EMBL" id="ADV80953.1"/>
    </source>
</evidence>
<accession>E8UZ08</accession>
<dbReference type="Pfam" id="PF05593">
    <property type="entry name" value="RHS_repeat"/>
    <property type="match status" value="2"/>
</dbReference>
<dbReference type="InterPro" id="IPR031325">
    <property type="entry name" value="RHS_repeat"/>
</dbReference>
<dbReference type="RefSeq" id="WP_013566686.1">
    <property type="nucleotide sequence ID" value="NC_014963.1"/>
</dbReference>
<dbReference type="InterPro" id="IPR006530">
    <property type="entry name" value="YD"/>
</dbReference>
<dbReference type="PANTHER" id="PTHR32305:SF15">
    <property type="entry name" value="PROTEIN RHSA-RELATED"/>
    <property type="match status" value="1"/>
</dbReference>
<sequence>MKNPVLTLFFCFCLCARSQSPSTQITPSNDTGTSQPGSYSAPLGSVNLTNGNLSLSIPLLSLPFRGEAGFALALQYDSKIWQSRFTINQTDATVSWVYEQPGAAVGAMGWHLNLPYLSPPKLVSDDQGNLTSLGEEILTMPDGSKFSIAAAQSGLDAEDGSGAHMEFTPGSPWTSGPTNITVRLANGLQIHFPTAGSVADRITDRNGNYLSIVNNVITDSAGHQITLHPHTGGQYSYYDQVFYSDSNGMQQHIDFTVQSHTFFTTTPDCHAPNFNTNNNGVACPFTYPLPANNTCNTGVCYQSIHNTQPNLNVPYPMLTSVKFPDNSTYAFEYNEYGEITKVSYPTGGYSQYGYVLMAHGETYWYDGELLNTDFREVSWQSMCPSSTGSCAAADIERTDFAPVLGGNPNQAVPQASARANSQNTVTVTKNGAILAKSVHNYVDPTAESMGYESPLETSQVNFDTDGATALTATRTQYIFYPNNFALPSKVTTYLCSGASSLSATTTLEYASMDHRVMRPIALPYWSQTPNSVSLPIAAAVSTKAEYGFVSRSDCGASDPPASSYGSLLRREVASYGLSDSNYLAARLLTLPMSSTIFDGAGSQVAATTNEYDVYAGTNHAALAVSSAANLTTAYGGTRRGNLTGVSRWVSGNSWVGSYRQYYDTGSIAADVDALGAATHYAYDSTYLAPTTITDALGHPASRSYYGSTGLLHTSTDLNSNVTTYAYDALQRPTTIQYPIGTTTIQRPSTTQIQTLIAQSSAANQETDTFLDGIGRTIESQHMDPDHHTCSGGVIHTTTSYRMLGQFASVSNPFCTPSDATYDLTLFTYDGAGRRTRTTHQGDGSYSGKSYSLNVADSFDEAGKHRQLTTDALGRLTDVYEPEGASSSPTMHTVYGYNALGDLLSVTQYGQTGDSARLRSFSYDGLSRLITATNPETGTICYGVWNGSNCINGYDANGNLANKTDARNVSVNYGYDALNRLIWKHYSDGTPPAAFGYDGFAEDGTTPVAGATNSIGRLSHSSNQINVAANYGYDAMGRQIREAVCVPSDCSYGKTVSAGYDLAGNLIDLTYPDGRKVHQTYDAAGRMAGVNYTAWNGVAKNQAYLTVAEPPGGYDAAGHVVSATFGNNVGFNASYDNRERVKTLAYGPSSTPFWSKQYGWTANSNLQSQTDLVAGVQRQFAYDNLNRLTAAQDIFWNVAGMGASGGTGSSSGSGTGTVSPPSAGGATPQWTDPDDSNVLLNPDMPGANGWGMGAEARSTITNGVAAPDGTMTASNLTANSNATDTLATDAVANPYLYSGETMTGSVWLRSPSGTRNIYLLLLQTGSAGFTAAASKLVTVTTTWQQFQLSGPTQSGLSSLYLQIGGSSSISNGATVSFWNPMVEDSGHSGATITNFLPYSQRFTGASWSPASATVTENAAQAPDGTNTAAVVTATSPTDSYITDTVANPAPYSGLPVTGSIWLRSASGPQSILLTLINFYGASGFTALGAKTVTVTSDWQRFEVGGINQTTLTELQLQVGGGLTFKSGQSIQIWGAQLELASSAGPYVATGGSAVSAGTNLTNLLPYSQQWNAASWGGTLNVLVTANAATAPDGSNTGIQGVAVSGQSDAWLINDVSHPSMYDGETITGSVFLRIPSGSRSINIYLAAENASGRTYLKTQTIQLTTDWKRFTMTGQLPTGLTRLFLQVGGANSLSSGQVVDVWGTQIEMASSAGPYVMTSALPVVAGKELVNILPSSQQTNGPGWGLANGSMVLNNAIAPDGTATATTITADPTTTDAYIGDAVPNPSLYDQQTVTGSVYLRAASGSLNINLYLTNVGENGWSAPSSKQVTVTTTWQRFSITGTNQNGLTGLFLQIGGGGSFSQSQSIQVWGAQMVIGTDPAPYTPTNSSTTQYATGTPGTLVTNGLNEAYAYDSFGNILQNNSFHATYDANNRMSGYSYDAAGNLLSNGVTNVMTWDAENRIRTVGGATYIYDAEGNRVEKQGVGVTDTIYFGGRPIA</sequence>
<dbReference type="InterPro" id="IPR050708">
    <property type="entry name" value="T6SS_VgrG/RHS"/>
</dbReference>
<protein>
    <submittedName>
        <fullName evidence="2">YD repeat protein</fullName>
    </submittedName>
</protein>